<organism evidence="1">
    <name type="scientific">Ixodes scapularis</name>
    <name type="common">Black-legged tick</name>
    <name type="synonym">Deer tick</name>
    <dbReference type="NCBI Taxonomy" id="6945"/>
    <lineage>
        <taxon>Eukaryota</taxon>
        <taxon>Metazoa</taxon>
        <taxon>Ecdysozoa</taxon>
        <taxon>Arthropoda</taxon>
        <taxon>Chelicerata</taxon>
        <taxon>Arachnida</taxon>
        <taxon>Acari</taxon>
        <taxon>Parasitiformes</taxon>
        <taxon>Ixodida</taxon>
        <taxon>Ixodoidea</taxon>
        <taxon>Ixodidae</taxon>
        <taxon>Ixodinae</taxon>
        <taxon>Ixodes</taxon>
    </lineage>
</organism>
<sequence length="88" mass="9884">MTAAAKFGKCDIMCRFCLLFLFILFFYFPSPVESLAVVYMRLGSGGCPRLDCGTTLKKNVCDRSASISVRERARPRVLYSTDVDNKSQ</sequence>
<name>A0A4D5S1Q3_IXOSC</name>
<dbReference type="AlphaFoldDB" id="A0A4D5S1Q3"/>
<evidence type="ECO:0000313" key="1">
    <source>
        <dbReference type="EMBL" id="MOY42027.1"/>
    </source>
</evidence>
<dbReference type="EMBL" id="GHJT01008056">
    <property type="protein sequence ID" value="MOY42027.1"/>
    <property type="molecule type" value="Transcribed_RNA"/>
</dbReference>
<protein>
    <submittedName>
        <fullName evidence="1">Putative secreted protein</fullName>
    </submittedName>
</protein>
<proteinExistence type="predicted"/>
<reference evidence="1" key="1">
    <citation type="submission" date="2019-04" db="EMBL/GenBank/DDBJ databases">
        <title>An insight into the mialome of Ixodes scapularis.</title>
        <authorList>
            <person name="Ribeiro J.M."/>
            <person name="Mather T.N."/>
            <person name="Karim S."/>
        </authorList>
    </citation>
    <scope>NUCLEOTIDE SEQUENCE</scope>
</reference>
<accession>A0A4D5S1Q3</accession>